<dbReference type="Pfam" id="PF17253">
    <property type="entry name" value="DUF5320"/>
    <property type="match status" value="1"/>
</dbReference>
<protein>
    <recommendedName>
        <fullName evidence="3">DUF5320 domain-containing protein</fullName>
    </recommendedName>
</protein>
<accession>A0AAE3TDV2</accession>
<reference evidence="1" key="1">
    <citation type="submission" date="2022-11" db="EMBL/GenBank/DDBJ databases">
        <title>Candidatus Alkanophaga archaea from heated hydrothermal vent sediment oxidize petroleum alkanes.</title>
        <authorList>
            <person name="Zehnle H."/>
            <person name="Laso-Perez R."/>
            <person name="Lipp J."/>
            <person name="Teske A."/>
            <person name="Wegener G."/>
        </authorList>
    </citation>
    <scope>NUCLEOTIDE SEQUENCE</scope>
    <source>
        <strain evidence="1">MCA70</strain>
    </source>
</reference>
<comment type="caution">
    <text evidence="1">The sequence shown here is derived from an EMBL/GenBank/DDBJ whole genome shotgun (WGS) entry which is preliminary data.</text>
</comment>
<dbReference type="Proteomes" id="UP001144110">
    <property type="component" value="Unassembled WGS sequence"/>
</dbReference>
<dbReference type="EMBL" id="JAPHEG010000001">
    <property type="protein sequence ID" value="MDF2952781.1"/>
    <property type="molecule type" value="Genomic_DNA"/>
</dbReference>
<evidence type="ECO:0000313" key="2">
    <source>
        <dbReference type="Proteomes" id="UP001144110"/>
    </source>
</evidence>
<organism evidence="1 2">
    <name type="scientific">Candidatus Thermodesulfobacterium syntrophicum</name>
    <dbReference type="NCBI Taxonomy" id="3060442"/>
    <lineage>
        <taxon>Bacteria</taxon>
        <taxon>Pseudomonadati</taxon>
        <taxon>Thermodesulfobacteriota</taxon>
        <taxon>Thermodesulfobacteria</taxon>
        <taxon>Thermodesulfobacteriales</taxon>
        <taxon>Thermodesulfobacteriaceae</taxon>
        <taxon>Thermodesulfobacterium</taxon>
    </lineage>
</organism>
<sequence length="72" mass="8114">MPWGDRTGPLGLGPRTGRGLGFCSGFYSPGFTKGPGFSWGWRWWGFGTGFGRGRRRRGFGRGMAWRRGWGWL</sequence>
<dbReference type="InterPro" id="IPR035205">
    <property type="entry name" value="DUF5320"/>
</dbReference>
<evidence type="ECO:0008006" key="3">
    <source>
        <dbReference type="Google" id="ProtNLM"/>
    </source>
</evidence>
<gene>
    <name evidence="1" type="ORF">OD816_000026</name>
</gene>
<proteinExistence type="predicted"/>
<evidence type="ECO:0000313" key="1">
    <source>
        <dbReference type="EMBL" id="MDF2952781.1"/>
    </source>
</evidence>
<name>A0AAE3TDV2_9BACT</name>
<dbReference type="AlphaFoldDB" id="A0AAE3TDV2"/>